<evidence type="ECO:0000256" key="1">
    <source>
        <dbReference type="SAM" id="Phobius"/>
    </source>
</evidence>
<protein>
    <submittedName>
        <fullName evidence="2">Uncharacterized protein</fullName>
    </submittedName>
</protein>
<evidence type="ECO:0000313" key="3">
    <source>
        <dbReference type="Proteomes" id="UP001430356"/>
    </source>
</evidence>
<name>A0AAW0EM57_9TRYP</name>
<comment type="caution">
    <text evidence="2">The sequence shown here is derived from an EMBL/GenBank/DDBJ whole genome shotgun (WGS) entry which is preliminary data.</text>
</comment>
<dbReference type="EMBL" id="JAECZO010000033">
    <property type="protein sequence ID" value="KAK7194231.1"/>
    <property type="molecule type" value="Genomic_DNA"/>
</dbReference>
<keyword evidence="1" id="KW-0812">Transmembrane</keyword>
<reference evidence="2 3" key="1">
    <citation type="journal article" date="2021" name="MBio">
        <title>A New Model Trypanosomatid, Novymonas esmeraldas: Genomic Perception of Its 'Candidatus Pandoraea novymonadis' Endosymbiont.</title>
        <authorList>
            <person name="Zakharova A."/>
            <person name="Saura A."/>
            <person name="Butenko A."/>
            <person name="Podesvova L."/>
            <person name="Warmusova S."/>
            <person name="Kostygov A.Y."/>
            <person name="Nenarokova A."/>
            <person name="Lukes J."/>
            <person name="Opperdoes F.R."/>
            <person name="Yurchenko V."/>
        </authorList>
    </citation>
    <scope>NUCLEOTIDE SEQUENCE [LARGE SCALE GENOMIC DNA]</scope>
    <source>
        <strain evidence="2 3">E262AT.01</strain>
    </source>
</reference>
<organism evidence="2 3">
    <name type="scientific">Novymonas esmeraldas</name>
    <dbReference type="NCBI Taxonomy" id="1808958"/>
    <lineage>
        <taxon>Eukaryota</taxon>
        <taxon>Discoba</taxon>
        <taxon>Euglenozoa</taxon>
        <taxon>Kinetoplastea</taxon>
        <taxon>Metakinetoplastina</taxon>
        <taxon>Trypanosomatida</taxon>
        <taxon>Trypanosomatidae</taxon>
        <taxon>Novymonas</taxon>
    </lineage>
</organism>
<keyword evidence="1" id="KW-1133">Transmembrane helix</keyword>
<accession>A0AAW0EM57</accession>
<feature type="transmembrane region" description="Helical" evidence="1">
    <location>
        <begin position="21"/>
        <end position="50"/>
    </location>
</feature>
<feature type="transmembrane region" description="Helical" evidence="1">
    <location>
        <begin position="62"/>
        <end position="85"/>
    </location>
</feature>
<keyword evidence="1" id="KW-0472">Membrane</keyword>
<keyword evidence="3" id="KW-1185">Reference proteome</keyword>
<evidence type="ECO:0000313" key="2">
    <source>
        <dbReference type="EMBL" id="KAK7194231.1"/>
    </source>
</evidence>
<dbReference type="Proteomes" id="UP001430356">
    <property type="component" value="Unassembled WGS sequence"/>
</dbReference>
<gene>
    <name evidence="2" type="ORF">NESM_000337600</name>
</gene>
<proteinExistence type="predicted"/>
<dbReference type="AlphaFoldDB" id="A0AAW0EM57"/>
<sequence length="177" mass="19279">MRVLSLRELVVLVDTRLQQLTLGYLASGFFPLHTVMVAAASALVCGSLAVATAEAAATPVPLLYTSFTSFTAITVLGLMALTLLYRVAGGRFQHSPRAVGYVVDWIVDTICRPVSDDAARLLLAADKRLERGLFFLCVFVVGEGGKWLSFWPACTLASLVWCGWSARLAWRQHRCTA</sequence>